<sequence length="85" mass="8877">DPLAVAPVSIAPISSTEYPADWSLKTRVLSPGTGLRSGLPSSSAWCTGSTRLFPGCPCSPGSMLKKASLGRTALGLRTLLYRRVS</sequence>
<dbReference type="EMBL" id="JAHRIO010070120">
    <property type="protein sequence ID" value="MEQ2180695.1"/>
    <property type="molecule type" value="Genomic_DNA"/>
</dbReference>
<dbReference type="Proteomes" id="UP001476798">
    <property type="component" value="Unassembled WGS sequence"/>
</dbReference>
<reference evidence="1 2" key="1">
    <citation type="submission" date="2021-06" db="EMBL/GenBank/DDBJ databases">
        <authorList>
            <person name="Palmer J.M."/>
        </authorList>
    </citation>
    <scope>NUCLEOTIDE SEQUENCE [LARGE SCALE GENOMIC DNA]</scope>
    <source>
        <strain evidence="1 2">GA_2019</strain>
        <tissue evidence="1">Muscle</tissue>
    </source>
</reference>
<name>A0ABV0PB56_9TELE</name>
<accession>A0ABV0PB56</accession>
<feature type="non-terminal residue" evidence="1">
    <location>
        <position position="1"/>
    </location>
</feature>
<comment type="caution">
    <text evidence="1">The sequence shown here is derived from an EMBL/GenBank/DDBJ whole genome shotgun (WGS) entry which is preliminary data.</text>
</comment>
<gene>
    <name evidence="1" type="ORF">GOODEAATRI_003850</name>
</gene>
<evidence type="ECO:0000313" key="2">
    <source>
        <dbReference type="Proteomes" id="UP001476798"/>
    </source>
</evidence>
<evidence type="ECO:0000313" key="1">
    <source>
        <dbReference type="EMBL" id="MEQ2180695.1"/>
    </source>
</evidence>
<organism evidence="1 2">
    <name type="scientific">Goodea atripinnis</name>
    <dbReference type="NCBI Taxonomy" id="208336"/>
    <lineage>
        <taxon>Eukaryota</taxon>
        <taxon>Metazoa</taxon>
        <taxon>Chordata</taxon>
        <taxon>Craniata</taxon>
        <taxon>Vertebrata</taxon>
        <taxon>Euteleostomi</taxon>
        <taxon>Actinopterygii</taxon>
        <taxon>Neopterygii</taxon>
        <taxon>Teleostei</taxon>
        <taxon>Neoteleostei</taxon>
        <taxon>Acanthomorphata</taxon>
        <taxon>Ovalentaria</taxon>
        <taxon>Atherinomorphae</taxon>
        <taxon>Cyprinodontiformes</taxon>
        <taxon>Goodeidae</taxon>
        <taxon>Goodea</taxon>
    </lineage>
</organism>
<protein>
    <submittedName>
        <fullName evidence="1">Uncharacterized protein</fullName>
    </submittedName>
</protein>
<keyword evidence="2" id="KW-1185">Reference proteome</keyword>
<proteinExistence type="predicted"/>